<sequence length="10" mass="1210">MPNFRSFSPQ</sequence>
<proteinExistence type="predicted"/>
<keyword evidence="2" id="KW-1185">Reference proteome</keyword>
<reference evidence="2" key="1">
    <citation type="submission" date="2017-01" db="EMBL/GenBank/DDBJ databases">
        <authorList>
            <person name="Wang Y."/>
            <person name="White M."/>
            <person name="Kvist S."/>
            <person name="Moncalvo J.-M."/>
        </authorList>
    </citation>
    <scope>NUCLEOTIDE SEQUENCE [LARGE SCALE GENOMIC DNA]</scope>
    <source>
        <strain evidence="2">ID-206-W2</strain>
    </source>
</reference>
<gene>
    <name evidence="1" type="ORF">AYI69_g11110</name>
</gene>
<feature type="non-terminal residue" evidence="1">
    <location>
        <position position="10"/>
    </location>
</feature>
<dbReference type="EMBL" id="LSSM01007423">
    <property type="protein sequence ID" value="OMJ08333.1"/>
    <property type="molecule type" value="Genomic_DNA"/>
</dbReference>
<protein>
    <submittedName>
        <fullName evidence="1">Uncharacterized protein</fullName>
    </submittedName>
</protein>
<comment type="caution">
    <text evidence="1">The sequence shown here is derived from an EMBL/GenBank/DDBJ whole genome shotgun (WGS) entry which is preliminary data.</text>
</comment>
<evidence type="ECO:0000313" key="2">
    <source>
        <dbReference type="Proteomes" id="UP000187429"/>
    </source>
</evidence>
<organism evidence="1 2">
    <name type="scientific">Smittium culicis</name>
    <dbReference type="NCBI Taxonomy" id="133412"/>
    <lineage>
        <taxon>Eukaryota</taxon>
        <taxon>Fungi</taxon>
        <taxon>Fungi incertae sedis</taxon>
        <taxon>Zoopagomycota</taxon>
        <taxon>Kickxellomycotina</taxon>
        <taxon>Harpellomycetes</taxon>
        <taxon>Harpellales</taxon>
        <taxon>Legeriomycetaceae</taxon>
        <taxon>Smittium</taxon>
    </lineage>
</organism>
<evidence type="ECO:0000313" key="1">
    <source>
        <dbReference type="EMBL" id="OMJ08333.1"/>
    </source>
</evidence>
<name>A0A1R1X111_9FUNG</name>
<accession>A0A1R1X111</accession>
<dbReference type="Proteomes" id="UP000187429">
    <property type="component" value="Unassembled WGS sequence"/>
</dbReference>